<feature type="non-terminal residue" evidence="2">
    <location>
        <position position="284"/>
    </location>
</feature>
<feature type="non-terminal residue" evidence="2">
    <location>
        <position position="1"/>
    </location>
</feature>
<dbReference type="GeneID" id="42528317"/>
<evidence type="ECO:0000313" key="2">
    <source>
        <dbReference type="EMBL" id="OAT03575.1"/>
    </source>
</evidence>
<dbReference type="VEuPathDB" id="FungiDB:BDBG_16077"/>
<dbReference type="AlphaFoldDB" id="A0A179U6D4"/>
<evidence type="ECO:0000313" key="3">
    <source>
        <dbReference type="Proteomes" id="UP000002038"/>
    </source>
</evidence>
<evidence type="ECO:0000256" key="1">
    <source>
        <dbReference type="SAM" id="Phobius"/>
    </source>
</evidence>
<dbReference type="KEGG" id="bgh:BDBG_16077"/>
<dbReference type="Proteomes" id="UP000002038">
    <property type="component" value="Unassembled WGS sequence"/>
</dbReference>
<organism evidence="2 3">
    <name type="scientific">Blastomyces gilchristii (strain SLH14081)</name>
    <name type="common">Blastomyces dermatitidis</name>
    <dbReference type="NCBI Taxonomy" id="559298"/>
    <lineage>
        <taxon>Eukaryota</taxon>
        <taxon>Fungi</taxon>
        <taxon>Dikarya</taxon>
        <taxon>Ascomycota</taxon>
        <taxon>Pezizomycotina</taxon>
        <taxon>Eurotiomycetes</taxon>
        <taxon>Eurotiomycetidae</taxon>
        <taxon>Onygenales</taxon>
        <taxon>Ajellomycetaceae</taxon>
        <taxon>Blastomyces</taxon>
    </lineage>
</organism>
<feature type="transmembrane region" description="Helical" evidence="1">
    <location>
        <begin position="33"/>
        <end position="54"/>
    </location>
</feature>
<name>A0A179U6D4_BLAGS</name>
<dbReference type="RefSeq" id="XP_031575712.1">
    <property type="nucleotide sequence ID" value="XM_031724099.1"/>
</dbReference>
<proteinExistence type="predicted"/>
<dbReference type="EMBL" id="GG657448">
    <property type="protein sequence ID" value="OAT03575.1"/>
    <property type="molecule type" value="Genomic_DNA"/>
</dbReference>
<keyword evidence="3" id="KW-1185">Reference proteome</keyword>
<feature type="transmembrane region" description="Helical" evidence="1">
    <location>
        <begin position="177"/>
        <end position="201"/>
    </location>
</feature>
<keyword evidence="1" id="KW-1133">Transmembrane helix</keyword>
<feature type="transmembrane region" description="Helical" evidence="1">
    <location>
        <begin position="60"/>
        <end position="79"/>
    </location>
</feature>
<sequence>LITSILQLCDLFLIQLAFCIHSYKETSTILHHLFTNFFHSSIIFFIIIIIKCYYLIQDFYLFFCSTLSLCSSITLYTFLVMASHSHNKHHCSAHTRQFISKSSCVDRSAFINDSEPDVESLIKNLKNMIMKKLPVLCVARSSAFLPVLSVSFSAVLSQSSTPAPVSGFPASTTSVPVTLTLTTSALSGFTASAFIISSLFFKEMLCRLNEPCLSRIVLLLNSMKNICVFRNRNMNVILFYTHRCEAFASASEIILIKDDNTAETTLSHSQASLITFSFFSVRKI</sequence>
<accession>A0A179U6D4</accession>
<keyword evidence="1" id="KW-0472">Membrane</keyword>
<protein>
    <submittedName>
        <fullName evidence="2">Uncharacterized protein</fullName>
    </submittedName>
</protein>
<keyword evidence="1" id="KW-0812">Transmembrane</keyword>
<reference evidence="3" key="1">
    <citation type="journal article" date="2015" name="PLoS Genet.">
        <title>The dynamic genome and transcriptome of the human fungal pathogen Blastomyces and close relative Emmonsia.</title>
        <authorList>
            <person name="Munoz J.F."/>
            <person name="Gauthier G.M."/>
            <person name="Desjardins C.A."/>
            <person name="Gallo J.E."/>
            <person name="Holder J."/>
            <person name="Sullivan T.D."/>
            <person name="Marty A.J."/>
            <person name="Carmen J.C."/>
            <person name="Chen Z."/>
            <person name="Ding L."/>
            <person name="Gujja S."/>
            <person name="Magrini V."/>
            <person name="Misas E."/>
            <person name="Mitreva M."/>
            <person name="Priest M."/>
            <person name="Saif S."/>
            <person name="Whiston E.A."/>
            <person name="Young S."/>
            <person name="Zeng Q."/>
            <person name="Goldman W.E."/>
            <person name="Mardis E.R."/>
            <person name="Taylor J.W."/>
            <person name="McEwen J.G."/>
            <person name="Clay O.K."/>
            <person name="Klein B.S."/>
            <person name="Cuomo C.A."/>
        </authorList>
    </citation>
    <scope>NUCLEOTIDE SEQUENCE [LARGE SCALE GENOMIC DNA]</scope>
    <source>
        <strain evidence="3">SLH14081</strain>
    </source>
</reference>
<feature type="transmembrane region" description="Helical" evidence="1">
    <location>
        <begin position="133"/>
        <end position="157"/>
    </location>
</feature>
<gene>
    <name evidence="2" type="ORF">BDBG_16077</name>
</gene>